<evidence type="ECO:0000313" key="1">
    <source>
        <dbReference type="EMBL" id="VDK55004.1"/>
    </source>
</evidence>
<organism evidence="1 2">
    <name type="scientific">Gongylonema pulchrum</name>
    <dbReference type="NCBI Taxonomy" id="637853"/>
    <lineage>
        <taxon>Eukaryota</taxon>
        <taxon>Metazoa</taxon>
        <taxon>Ecdysozoa</taxon>
        <taxon>Nematoda</taxon>
        <taxon>Chromadorea</taxon>
        <taxon>Rhabditida</taxon>
        <taxon>Spirurina</taxon>
        <taxon>Spiruromorpha</taxon>
        <taxon>Spiruroidea</taxon>
        <taxon>Gongylonematidae</taxon>
        <taxon>Gongylonema</taxon>
    </lineage>
</organism>
<reference evidence="1 2" key="1">
    <citation type="submission" date="2018-11" db="EMBL/GenBank/DDBJ databases">
        <authorList>
            <consortium name="Pathogen Informatics"/>
        </authorList>
    </citation>
    <scope>NUCLEOTIDE SEQUENCE [LARGE SCALE GENOMIC DNA]</scope>
</reference>
<protein>
    <submittedName>
        <fullName evidence="1">Uncharacterized protein</fullName>
    </submittedName>
</protein>
<sequence length="113" mass="12978">MLSDLSRLNFHVDKTERYRPRCFITSTTVSLDGKLQNQWTLEETFIDETHNAAVCREKKLPSHCIFSVDPDARICFGFVTLDFLLEGATVLNPLAEDAAVQWANFNEKPRKPF</sequence>
<keyword evidence="2" id="KW-1185">Reference proteome</keyword>
<proteinExistence type="predicted"/>
<dbReference type="Proteomes" id="UP000271098">
    <property type="component" value="Unassembled WGS sequence"/>
</dbReference>
<dbReference type="AlphaFoldDB" id="A0A3P6SIZ6"/>
<accession>A0A3P6SIZ6</accession>
<gene>
    <name evidence="1" type="ORF">GPUH_LOCUS6516</name>
</gene>
<evidence type="ECO:0000313" key="2">
    <source>
        <dbReference type="Proteomes" id="UP000271098"/>
    </source>
</evidence>
<dbReference type="OrthoDB" id="26719at2759"/>
<dbReference type="EMBL" id="UYRT01015443">
    <property type="protein sequence ID" value="VDK55004.1"/>
    <property type="molecule type" value="Genomic_DNA"/>
</dbReference>
<name>A0A3P6SIZ6_9BILA</name>